<dbReference type="Proteomes" id="UP000077255">
    <property type="component" value="Chromosome"/>
</dbReference>
<dbReference type="PANTHER" id="PTHR43420">
    <property type="entry name" value="ACETYLTRANSFERASE"/>
    <property type="match status" value="1"/>
</dbReference>
<dbReference type="PROSITE" id="PS51186">
    <property type="entry name" value="GNAT"/>
    <property type="match status" value="1"/>
</dbReference>
<dbReference type="RefSeq" id="WP_063673812.1">
    <property type="nucleotide sequence ID" value="NZ_CP014841.1"/>
</dbReference>
<dbReference type="InterPro" id="IPR013653">
    <property type="entry name" value="GCN5-like_dom"/>
</dbReference>
<dbReference type="InterPro" id="IPR016181">
    <property type="entry name" value="Acyl_CoA_acyltransferase"/>
</dbReference>
<protein>
    <recommendedName>
        <fullName evidence="3">N-acetyltransferase domain-containing protein</fullName>
    </recommendedName>
</protein>
<name>A0A169GY09_9GAMM</name>
<keyword evidence="5" id="KW-1185">Reference proteome</keyword>
<accession>A0A169GY09</accession>
<dbReference type="GO" id="GO:0016747">
    <property type="term" value="F:acyltransferase activity, transferring groups other than amino-acyl groups"/>
    <property type="evidence" value="ECO:0007669"/>
    <property type="project" value="InterPro"/>
</dbReference>
<keyword evidence="2" id="KW-0012">Acyltransferase</keyword>
<evidence type="ECO:0000313" key="4">
    <source>
        <dbReference type="EMBL" id="AND70825.1"/>
    </source>
</evidence>
<dbReference type="CDD" id="cd04301">
    <property type="entry name" value="NAT_SF"/>
    <property type="match status" value="1"/>
</dbReference>
<sequence>MHPLDRPVWSSLSTAHEALSLGDARARRYLPDVNLFASACDDGDEALAALAALVGAGEQVYQLQVPAITVPPGLAAVRQAWGVQMVADAPLAPEPDTGDIVPLGDDDAAEMLALAQLTQPGPFLAHTHRMGRFHGVRIAGRLAAMAGERMRFPGWTELSGVCTHPDFRGRGLARRLSQHVASLIAARGDTAFLHAWRDNAPAIRLYESLGFAWRSDVHVAVLARV</sequence>
<evidence type="ECO:0000256" key="2">
    <source>
        <dbReference type="ARBA" id="ARBA00023315"/>
    </source>
</evidence>
<dbReference type="STRING" id="445710.ATSB10_33710"/>
<feature type="domain" description="N-acetyltransferase" evidence="3">
    <location>
        <begin position="87"/>
        <end position="225"/>
    </location>
</feature>
<keyword evidence="1" id="KW-0808">Transferase</keyword>
<dbReference type="PANTHER" id="PTHR43420:SF3">
    <property type="entry name" value="N-ACETYLTRANSFERASE DOMAIN-CONTAINING PROTEIN"/>
    <property type="match status" value="1"/>
</dbReference>
<gene>
    <name evidence="4" type="ORF">ATSB10_33710</name>
</gene>
<dbReference type="AlphaFoldDB" id="A0A169GY09"/>
<dbReference type="OrthoDB" id="9796919at2"/>
<dbReference type="KEGG" id="dtx:ATSB10_33710"/>
<reference evidence="4 5" key="1">
    <citation type="submission" date="2016-02" db="EMBL/GenBank/DDBJ databases">
        <title>Complete genome sequencing and analysis of ATSB10, Dyella thiooxydans isolated from rhizosphere soil of sunflower (Helianthus annuus L.).</title>
        <authorList>
            <person name="Lee Y."/>
            <person name="Hwangbo K."/>
            <person name="Chung H."/>
            <person name="Yoo J."/>
            <person name="Kim K.Y."/>
            <person name="Sa T.M."/>
            <person name="Um Y."/>
            <person name="Madhaiyan M."/>
        </authorList>
    </citation>
    <scope>NUCLEOTIDE SEQUENCE [LARGE SCALE GENOMIC DNA]</scope>
    <source>
        <strain evidence="4 5">ATSB10</strain>
    </source>
</reference>
<dbReference type="Pfam" id="PF08445">
    <property type="entry name" value="FR47"/>
    <property type="match status" value="1"/>
</dbReference>
<dbReference type="EMBL" id="CP014841">
    <property type="protein sequence ID" value="AND70825.1"/>
    <property type="molecule type" value="Genomic_DNA"/>
</dbReference>
<dbReference type="InterPro" id="IPR050680">
    <property type="entry name" value="YpeA/RimI_acetyltransf"/>
</dbReference>
<evidence type="ECO:0000256" key="1">
    <source>
        <dbReference type="ARBA" id="ARBA00022679"/>
    </source>
</evidence>
<evidence type="ECO:0000259" key="3">
    <source>
        <dbReference type="PROSITE" id="PS51186"/>
    </source>
</evidence>
<dbReference type="SUPFAM" id="SSF55729">
    <property type="entry name" value="Acyl-CoA N-acyltransferases (Nat)"/>
    <property type="match status" value="1"/>
</dbReference>
<organism evidence="4 5">
    <name type="scientific">Dyella thiooxydans</name>
    <dbReference type="NCBI Taxonomy" id="445710"/>
    <lineage>
        <taxon>Bacteria</taxon>
        <taxon>Pseudomonadati</taxon>
        <taxon>Pseudomonadota</taxon>
        <taxon>Gammaproteobacteria</taxon>
        <taxon>Lysobacterales</taxon>
        <taxon>Rhodanobacteraceae</taxon>
        <taxon>Dyella</taxon>
    </lineage>
</organism>
<dbReference type="InterPro" id="IPR000182">
    <property type="entry name" value="GNAT_dom"/>
</dbReference>
<dbReference type="Gene3D" id="3.40.630.30">
    <property type="match status" value="1"/>
</dbReference>
<dbReference type="PATRIC" id="fig|445710.3.peg.3372"/>
<proteinExistence type="predicted"/>
<evidence type="ECO:0000313" key="5">
    <source>
        <dbReference type="Proteomes" id="UP000077255"/>
    </source>
</evidence>